<reference evidence="2" key="1">
    <citation type="submission" date="2017-04" db="EMBL/GenBank/DDBJ databases">
        <authorList>
            <person name="Varghese N."/>
            <person name="Submissions S."/>
        </authorList>
    </citation>
    <scope>NUCLEOTIDE SEQUENCE [LARGE SCALE GENOMIC DNA]</scope>
    <source>
        <strain evidence="2">VKM Ac-2121</strain>
    </source>
</reference>
<dbReference type="AlphaFoldDB" id="A0A1X7PDU4"/>
<dbReference type="EMBL" id="FXBM01000003">
    <property type="protein sequence ID" value="SMH49524.1"/>
    <property type="molecule type" value="Genomic_DNA"/>
</dbReference>
<keyword evidence="2" id="KW-1185">Reference proteome</keyword>
<dbReference type="RefSeq" id="WP_085477726.1">
    <property type="nucleotide sequence ID" value="NZ_FXBM01000003.1"/>
</dbReference>
<protein>
    <submittedName>
        <fullName evidence="1">Uncharacterized protein</fullName>
    </submittedName>
</protein>
<accession>A0A1X7PDU4</accession>
<evidence type="ECO:0000313" key="1">
    <source>
        <dbReference type="EMBL" id="SMH49524.1"/>
    </source>
</evidence>
<dbReference type="Proteomes" id="UP000193711">
    <property type="component" value="Unassembled WGS sequence"/>
</dbReference>
<gene>
    <name evidence="1" type="ORF">SAMN06295885_3350</name>
</gene>
<evidence type="ECO:0000313" key="2">
    <source>
        <dbReference type="Proteomes" id="UP000193711"/>
    </source>
</evidence>
<dbReference type="OrthoDB" id="5130189at2"/>
<name>A0A1X7PDU4_9MICO</name>
<proteinExistence type="predicted"/>
<sequence>MIGIALAAPAAAASEPSAPPTSRATSTLVFDTWQSNAHWDGAGHRTGIDTRIQIQNRYWTGTDSSSVSAPVPTLSVRVHYPASAHVGARPVTLAGAGWSLTTATADPDGSVGYVFTWTGVLEASRSTPELTYTLNADVPGTLQLSATAWAPNADPVAAPGWGDTVY</sequence>
<organism evidence="1 2">
    <name type="scientific">Rathayibacter oskolensis</name>
    <dbReference type="NCBI Taxonomy" id="1891671"/>
    <lineage>
        <taxon>Bacteria</taxon>
        <taxon>Bacillati</taxon>
        <taxon>Actinomycetota</taxon>
        <taxon>Actinomycetes</taxon>
        <taxon>Micrococcales</taxon>
        <taxon>Microbacteriaceae</taxon>
        <taxon>Rathayibacter</taxon>
    </lineage>
</organism>